<evidence type="ECO:0000313" key="2">
    <source>
        <dbReference type="Proteomes" id="UP000179467"/>
    </source>
</evidence>
<dbReference type="OrthoDB" id="7190444at2"/>
<evidence type="ECO:0000313" key="1">
    <source>
        <dbReference type="EMBL" id="OHT21693.1"/>
    </source>
</evidence>
<protein>
    <submittedName>
        <fullName evidence="1">Uncharacterized protein</fullName>
    </submittedName>
</protein>
<dbReference type="Proteomes" id="UP000179467">
    <property type="component" value="Unassembled WGS sequence"/>
</dbReference>
<dbReference type="AlphaFoldDB" id="A0A1S1HKE0"/>
<dbReference type="EMBL" id="MIPT01000001">
    <property type="protein sequence ID" value="OHT21693.1"/>
    <property type="molecule type" value="Genomic_DNA"/>
</dbReference>
<comment type="caution">
    <text evidence="1">The sequence shown here is derived from an EMBL/GenBank/DDBJ whole genome shotgun (WGS) entry which is preliminary data.</text>
</comment>
<sequence>MVDEQIPDAAARRLALTLVENCVRNSQLENLHAGTTPGTAVGDFSDVKVVTPFGDIPWNQLSRISDEEMKALMIEVVNKVYTFITHMEDLVALRDSARWKRPEHDKALLQIALQRAAERNGEKAGERS</sequence>
<proteinExistence type="predicted"/>
<name>A0A1S1HKE0_9SPHN</name>
<gene>
    <name evidence="1" type="ORF">BHE75_03704</name>
</gene>
<organism evidence="1 2">
    <name type="scientific">Edaphosphingomonas haloaromaticamans</name>
    <dbReference type="NCBI Taxonomy" id="653954"/>
    <lineage>
        <taxon>Bacteria</taxon>
        <taxon>Pseudomonadati</taxon>
        <taxon>Pseudomonadota</taxon>
        <taxon>Alphaproteobacteria</taxon>
        <taxon>Sphingomonadales</taxon>
        <taxon>Rhizorhabdaceae</taxon>
        <taxon>Edaphosphingomonas</taxon>
    </lineage>
</organism>
<accession>A0A1S1HKE0</accession>
<keyword evidence="2" id="KW-1185">Reference proteome</keyword>
<reference evidence="1 2" key="1">
    <citation type="submission" date="2016-09" db="EMBL/GenBank/DDBJ databases">
        <title>Metabolic pathway, cell adaptation mechanisms and a novel monoxygenase revealed through proteogenomic-transcription analysis of a Sphingomonas haloaromaticamans strain degrading the fungicide ortho-phenylphenol.</title>
        <authorList>
            <person name="Perruchon C."/>
            <person name="Papadopoulou E.S."/>
            <person name="Rousidou C."/>
            <person name="Vasileiadis S."/>
            <person name="Tanou G."/>
            <person name="Amoutzias G."/>
            <person name="Molassiotis A."/>
            <person name="Karpouzas D.G."/>
        </authorList>
    </citation>
    <scope>NUCLEOTIDE SEQUENCE [LARGE SCALE GENOMIC DNA]</scope>
    <source>
        <strain evidence="1 2">P3</strain>
    </source>
</reference>